<dbReference type="PROSITE" id="PS00061">
    <property type="entry name" value="ADH_SHORT"/>
    <property type="match status" value="1"/>
</dbReference>
<keyword evidence="4" id="KW-1185">Reference proteome</keyword>
<dbReference type="InterPro" id="IPR002347">
    <property type="entry name" value="SDR_fam"/>
</dbReference>
<evidence type="ECO:0000256" key="1">
    <source>
        <dbReference type="ARBA" id="ARBA00023002"/>
    </source>
</evidence>
<comment type="caution">
    <text evidence="3">The sequence shown here is derived from an EMBL/GenBank/DDBJ whole genome shotgun (WGS) entry which is preliminary data.</text>
</comment>
<dbReference type="GO" id="GO:0016491">
    <property type="term" value="F:oxidoreductase activity"/>
    <property type="evidence" value="ECO:0007669"/>
    <property type="project" value="UniProtKB-KW"/>
</dbReference>
<dbReference type="PRINTS" id="PR00081">
    <property type="entry name" value="GDHRDH"/>
</dbReference>
<dbReference type="InterPro" id="IPR020904">
    <property type="entry name" value="Sc_DH/Rdtase_CS"/>
</dbReference>
<gene>
    <name evidence="3" type="ORF">C5L14_05870</name>
</gene>
<comment type="similarity">
    <text evidence="2">Belongs to the short-chain dehydrogenases/reductases (SDR) family.</text>
</comment>
<dbReference type="PANTHER" id="PTHR43157">
    <property type="entry name" value="PHOSPHATIDYLINOSITOL-GLYCAN BIOSYNTHESIS CLASS F PROTEIN-RELATED"/>
    <property type="match status" value="1"/>
</dbReference>
<dbReference type="AlphaFoldDB" id="A0A2S9QHB0"/>
<dbReference type="InterPro" id="IPR036291">
    <property type="entry name" value="NAD(P)-bd_dom_sf"/>
</dbReference>
<accession>A0A2S9QHB0</accession>
<reference evidence="3 4" key="1">
    <citation type="submission" date="2018-02" db="EMBL/GenBank/DDBJ databases">
        <title>Whole genome sequencing of endophytic bacterium.</title>
        <authorList>
            <person name="Eedara R."/>
            <person name="Podile A.R."/>
        </authorList>
    </citation>
    <scope>NUCLEOTIDE SEQUENCE [LARGE SCALE GENOMIC DNA]</scope>
    <source>
        <strain evidence="3 4">RP1T</strain>
    </source>
</reference>
<evidence type="ECO:0000313" key="4">
    <source>
        <dbReference type="Proteomes" id="UP000237682"/>
    </source>
</evidence>
<dbReference type="Proteomes" id="UP000237682">
    <property type="component" value="Unassembled WGS sequence"/>
</dbReference>
<dbReference type="CDD" id="cd05327">
    <property type="entry name" value="retinol-DH_like_SDR_c_like"/>
    <property type="match status" value="1"/>
</dbReference>
<keyword evidence="1" id="KW-0560">Oxidoreductase</keyword>
<protein>
    <submittedName>
        <fullName evidence="3">Short chain dehydrogenase</fullName>
    </submittedName>
</protein>
<dbReference type="PRINTS" id="PR00080">
    <property type="entry name" value="SDRFAMILY"/>
</dbReference>
<dbReference type="NCBIfam" id="NF004846">
    <property type="entry name" value="PRK06197.1"/>
    <property type="match status" value="1"/>
</dbReference>
<dbReference type="Gene3D" id="3.40.50.720">
    <property type="entry name" value="NAD(P)-binding Rossmann-like Domain"/>
    <property type="match status" value="1"/>
</dbReference>
<dbReference type="Pfam" id="PF00106">
    <property type="entry name" value="adh_short"/>
    <property type="match status" value="1"/>
</dbReference>
<dbReference type="SUPFAM" id="SSF51735">
    <property type="entry name" value="NAD(P)-binding Rossmann-fold domains"/>
    <property type="match status" value="1"/>
</dbReference>
<dbReference type="RefSeq" id="WP_105861094.1">
    <property type="nucleotide sequence ID" value="NZ_PUEJ01000002.1"/>
</dbReference>
<evidence type="ECO:0000256" key="2">
    <source>
        <dbReference type="RuleBase" id="RU000363"/>
    </source>
</evidence>
<dbReference type="NCBIfam" id="NF004513">
    <property type="entry name" value="PRK05854.1"/>
    <property type="match status" value="1"/>
</dbReference>
<evidence type="ECO:0000313" key="3">
    <source>
        <dbReference type="EMBL" id="PRH88747.1"/>
    </source>
</evidence>
<dbReference type="EMBL" id="PUEJ01000002">
    <property type="protein sequence ID" value="PRH88747.1"/>
    <property type="molecule type" value="Genomic_DNA"/>
</dbReference>
<dbReference type="OrthoDB" id="109589at2"/>
<proteinExistence type="inferred from homology"/>
<name>A0A2S9QHB0_9HYPH</name>
<dbReference type="PANTHER" id="PTHR43157:SF31">
    <property type="entry name" value="PHOSPHATIDYLINOSITOL-GLYCAN BIOSYNTHESIS CLASS F PROTEIN"/>
    <property type="match status" value="1"/>
</dbReference>
<sequence length="322" mass="34728">MSGADRPWTTRDMPPQRGRRVLITGAAGGLGYETALALARAGADVLLTGRNPAKGQQALARIRAQCPAATIRYADLDLADLGAVAAFAARLGDEQEALDLLVNNAGVMTPPVRHETRDGFELQFGTNYLGHFALTGQLLSLLRRGKASRVVNLSSGAHRLLADIHFDDLQWRGSYKPWQAYAQSKLAMLLFAFELQRRSSAFGWGLTSNAAHPGYAVTSLQTSGPRLGRSRPHPMAWLTRLMQPLMSQSAADGALPTLFAATSPEARPSGYYGPQAMFELKGPVGDARVGDKARDPALAARLWGISEELTGVTWPNHQPSFV</sequence>
<organism evidence="3 4">
    <name type="scientific">Labrys okinawensis</name>
    <dbReference type="NCBI Taxonomy" id="346911"/>
    <lineage>
        <taxon>Bacteria</taxon>
        <taxon>Pseudomonadati</taxon>
        <taxon>Pseudomonadota</taxon>
        <taxon>Alphaproteobacteria</taxon>
        <taxon>Hyphomicrobiales</taxon>
        <taxon>Xanthobacteraceae</taxon>
        <taxon>Labrys</taxon>
    </lineage>
</organism>